<evidence type="ECO:0000259" key="6">
    <source>
        <dbReference type="Pfam" id="PF07980"/>
    </source>
</evidence>
<keyword evidence="9" id="KW-1185">Reference proteome</keyword>
<comment type="subcellular location">
    <subcellularLocation>
        <location evidence="1">Cell outer membrane</location>
    </subcellularLocation>
</comment>
<evidence type="ECO:0000313" key="9">
    <source>
        <dbReference type="Proteomes" id="UP001597118"/>
    </source>
</evidence>
<keyword evidence="5" id="KW-0998">Cell outer membrane</keyword>
<dbReference type="CDD" id="cd08977">
    <property type="entry name" value="SusD"/>
    <property type="match status" value="1"/>
</dbReference>
<dbReference type="Pfam" id="PF14322">
    <property type="entry name" value="SusD-like_3"/>
    <property type="match status" value="1"/>
</dbReference>
<feature type="domain" description="SusD-like N-terminal" evidence="7">
    <location>
        <begin position="33"/>
        <end position="227"/>
    </location>
</feature>
<dbReference type="EMBL" id="JBHUDG010000006">
    <property type="protein sequence ID" value="MFD1629698.1"/>
    <property type="molecule type" value="Genomic_DNA"/>
</dbReference>
<sequence length="528" mass="59968">MKNHLKYIISKSGFRRLVAFGLFAITTQGCSSFLDKEPTFIVKENYFNNENDVNMALTGIYDVMGREQFYGSSLPVYLSIADDGAYYRTAYTSGPAVYVFNASEPLVEQLWQYLYQGIERANVFLSRVDEVSMSETDKNDAIGQAKFLRAYYYFLLVSNWGDVPLKTVPTPSVNTVDVPATPQKDVYNFVVKEMEEAEGMVKPITAYGHAGRVSKSAVRGILARVYLKMAGAPLKDVSKYADALKWAEKLVHPSNGDYQHALVSDYSKVFKDMAGDKYNIKESIWEVEFYGNNFTDFEAGRVGNLQGIQCNDESKGFSYGFVVATKKLYESYENSDERRDWNIATYKYVHVNNVVTDSTFYPNTDIENRMAAKFRRGYETYRPRNKNYTPINFPVLRYSDVLLMYAEAENEVNGATLNAKNALKEVRDRVHASDISATLVTPDDLKKAIKEERFRELCFEGLRKYDLIRWGEFVDTMNKLGSDIRTSGMANIKYTALAGEKVTTRNNLLPIPLSEISLNGGVHQNEGW</sequence>
<evidence type="ECO:0000256" key="1">
    <source>
        <dbReference type="ARBA" id="ARBA00004442"/>
    </source>
</evidence>
<dbReference type="SUPFAM" id="SSF48452">
    <property type="entry name" value="TPR-like"/>
    <property type="match status" value="1"/>
</dbReference>
<dbReference type="InterPro" id="IPR033985">
    <property type="entry name" value="SusD-like_N"/>
</dbReference>
<dbReference type="RefSeq" id="WP_379662079.1">
    <property type="nucleotide sequence ID" value="NZ_JBHUDG010000006.1"/>
</dbReference>
<organism evidence="8 9">
    <name type="scientific">Pseudopedobacter beijingensis</name>
    <dbReference type="NCBI Taxonomy" id="1207056"/>
    <lineage>
        <taxon>Bacteria</taxon>
        <taxon>Pseudomonadati</taxon>
        <taxon>Bacteroidota</taxon>
        <taxon>Sphingobacteriia</taxon>
        <taxon>Sphingobacteriales</taxon>
        <taxon>Sphingobacteriaceae</taxon>
        <taxon>Pseudopedobacter</taxon>
    </lineage>
</organism>
<reference evidence="9" key="1">
    <citation type="journal article" date="2019" name="Int. J. Syst. Evol. Microbiol.">
        <title>The Global Catalogue of Microorganisms (GCM) 10K type strain sequencing project: providing services to taxonomists for standard genome sequencing and annotation.</title>
        <authorList>
            <consortium name="The Broad Institute Genomics Platform"/>
            <consortium name="The Broad Institute Genome Sequencing Center for Infectious Disease"/>
            <person name="Wu L."/>
            <person name="Ma J."/>
        </authorList>
    </citation>
    <scope>NUCLEOTIDE SEQUENCE [LARGE SCALE GENOMIC DNA]</scope>
    <source>
        <strain evidence="9">CCUG 53762</strain>
    </source>
</reference>
<dbReference type="Proteomes" id="UP001597118">
    <property type="component" value="Unassembled WGS sequence"/>
</dbReference>
<evidence type="ECO:0000313" key="8">
    <source>
        <dbReference type="EMBL" id="MFD1629698.1"/>
    </source>
</evidence>
<dbReference type="InterPro" id="IPR012944">
    <property type="entry name" value="SusD_RagB_dom"/>
</dbReference>
<evidence type="ECO:0000256" key="5">
    <source>
        <dbReference type="ARBA" id="ARBA00023237"/>
    </source>
</evidence>
<dbReference type="Gene3D" id="1.25.40.390">
    <property type="match status" value="1"/>
</dbReference>
<dbReference type="InterPro" id="IPR011990">
    <property type="entry name" value="TPR-like_helical_dom_sf"/>
</dbReference>
<evidence type="ECO:0000259" key="7">
    <source>
        <dbReference type="Pfam" id="PF14322"/>
    </source>
</evidence>
<accession>A0ABW4IAA3</accession>
<dbReference type="Pfam" id="PF07980">
    <property type="entry name" value="SusD_RagB"/>
    <property type="match status" value="1"/>
</dbReference>
<evidence type="ECO:0000256" key="3">
    <source>
        <dbReference type="ARBA" id="ARBA00022729"/>
    </source>
</evidence>
<feature type="domain" description="RagB/SusD" evidence="6">
    <location>
        <begin position="281"/>
        <end position="528"/>
    </location>
</feature>
<evidence type="ECO:0000256" key="2">
    <source>
        <dbReference type="ARBA" id="ARBA00006275"/>
    </source>
</evidence>
<keyword evidence="4" id="KW-0472">Membrane</keyword>
<gene>
    <name evidence="8" type="ORF">ACFSAH_07420</name>
</gene>
<protein>
    <submittedName>
        <fullName evidence="8">RagB/SusD family nutrient uptake outer membrane protein</fullName>
    </submittedName>
</protein>
<name>A0ABW4IAA3_9SPHI</name>
<comment type="similarity">
    <text evidence="2">Belongs to the SusD family.</text>
</comment>
<keyword evidence="3" id="KW-0732">Signal</keyword>
<dbReference type="PROSITE" id="PS51257">
    <property type="entry name" value="PROKAR_LIPOPROTEIN"/>
    <property type="match status" value="1"/>
</dbReference>
<proteinExistence type="inferred from homology"/>
<evidence type="ECO:0000256" key="4">
    <source>
        <dbReference type="ARBA" id="ARBA00023136"/>
    </source>
</evidence>
<comment type="caution">
    <text evidence="8">The sequence shown here is derived from an EMBL/GenBank/DDBJ whole genome shotgun (WGS) entry which is preliminary data.</text>
</comment>